<keyword evidence="4" id="KW-0349">Heme</keyword>
<proteinExistence type="predicted"/>
<keyword evidence="9" id="KW-0408">Iron</keyword>
<feature type="domain" description="Cytochrome b561" evidence="12">
    <location>
        <begin position="1"/>
        <end position="61"/>
    </location>
</feature>
<keyword evidence="6" id="KW-0479">Metal-binding</keyword>
<evidence type="ECO:0000256" key="11">
    <source>
        <dbReference type="SAM" id="Phobius"/>
    </source>
</evidence>
<evidence type="ECO:0000256" key="5">
    <source>
        <dbReference type="ARBA" id="ARBA00022692"/>
    </source>
</evidence>
<evidence type="ECO:0000256" key="6">
    <source>
        <dbReference type="ARBA" id="ARBA00022723"/>
    </source>
</evidence>
<dbReference type="PROSITE" id="PS50939">
    <property type="entry name" value="CYTOCHROME_B561"/>
    <property type="match status" value="1"/>
</dbReference>
<keyword evidence="8 11" id="KW-1133">Transmembrane helix</keyword>
<dbReference type="GO" id="GO:0020037">
    <property type="term" value="F:heme binding"/>
    <property type="evidence" value="ECO:0007669"/>
    <property type="project" value="TreeGrafter"/>
</dbReference>
<comment type="caution">
    <text evidence="13">The sequence shown here is derived from an EMBL/GenBank/DDBJ whole genome shotgun (WGS) entry which is preliminary data.</text>
</comment>
<evidence type="ECO:0000259" key="12">
    <source>
        <dbReference type="PROSITE" id="PS50939"/>
    </source>
</evidence>
<gene>
    <name evidence="13" type="ORF">F8388_000029</name>
</gene>
<dbReference type="PANTHER" id="PTHR15422:SF44">
    <property type="entry name" value="CYTOCHROME B561 DOMAIN-CONTAINING PROTEIN"/>
    <property type="match status" value="1"/>
</dbReference>
<keyword evidence="3" id="KW-0813">Transport</keyword>
<evidence type="ECO:0000256" key="9">
    <source>
        <dbReference type="ARBA" id="ARBA00023004"/>
    </source>
</evidence>
<dbReference type="AlphaFoldDB" id="A0A7J6ER67"/>
<dbReference type="EMBL" id="JAATIP010000207">
    <property type="protein sequence ID" value="KAF4360160.1"/>
    <property type="molecule type" value="Genomic_DNA"/>
</dbReference>
<dbReference type="Proteomes" id="UP000525078">
    <property type="component" value="Unassembled WGS sequence"/>
</dbReference>
<dbReference type="InterPro" id="IPR045150">
    <property type="entry name" value="CYB561D1/2"/>
</dbReference>
<evidence type="ECO:0000256" key="1">
    <source>
        <dbReference type="ARBA" id="ARBA00001970"/>
    </source>
</evidence>
<keyword evidence="5 11" id="KW-0812">Transmembrane</keyword>
<keyword evidence="7" id="KW-0249">Electron transport</keyword>
<keyword evidence="10 11" id="KW-0472">Membrane</keyword>
<dbReference type="InterPro" id="IPR006593">
    <property type="entry name" value="Cyt_b561/ferric_Rdtase_TM"/>
</dbReference>
<feature type="transmembrane region" description="Helical" evidence="11">
    <location>
        <begin position="6"/>
        <end position="26"/>
    </location>
</feature>
<sequence>MGDVCLNLQMFSVILATAGAVMSLRNFENLFNNNHQKIGLVLYIAIWIQAMIGFLRPHRFK</sequence>
<dbReference type="GO" id="GO:0046872">
    <property type="term" value="F:metal ion binding"/>
    <property type="evidence" value="ECO:0007669"/>
    <property type="project" value="UniProtKB-KW"/>
</dbReference>
<organism evidence="13 14">
    <name type="scientific">Cannabis sativa</name>
    <name type="common">Hemp</name>
    <name type="synonym">Marijuana</name>
    <dbReference type="NCBI Taxonomy" id="3483"/>
    <lineage>
        <taxon>Eukaryota</taxon>
        <taxon>Viridiplantae</taxon>
        <taxon>Streptophyta</taxon>
        <taxon>Embryophyta</taxon>
        <taxon>Tracheophyta</taxon>
        <taxon>Spermatophyta</taxon>
        <taxon>Magnoliopsida</taxon>
        <taxon>eudicotyledons</taxon>
        <taxon>Gunneridae</taxon>
        <taxon>Pentapetalae</taxon>
        <taxon>rosids</taxon>
        <taxon>fabids</taxon>
        <taxon>Rosales</taxon>
        <taxon>Cannabaceae</taxon>
        <taxon>Cannabis</taxon>
    </lineage>
</organism>
<evidence type="ECO:0000256" key="10">
    <source>
        <dbReference type="ARBA" id="ARBA00023136"/>
    </source>
</evidence>
<dbReference type="GO" id="GO:0140575">
    <property type="term" value="F:transmembrane monodehydroascorbate reductase activity"/>
    <property type="evidence" value="ECO:0007669"/>
    <property type="project" value="InterPro"/>
</dbReference>
<dbReference type="PANTHER" id="PTHR15422">
    <property type="entry name" value="OS05G0565100 PROTEIN"/>
    <property type="match status" value="1"/>
</dbReference>
<evidence type="ECO:0000256" key="4">
    <source>
        <dbReference type="ARBA" id="ARBA00022617"/>
    </source>
</evidence>
<feature type="transmembrane region" description="Helical" evidence="11">
    <location>
        <begin position="38"/>
        <end position="55"/>
    </location>
</feature>
<dbReference type="GO" id="GO:0016020">
    <property type="term" value="C:membrane"/>
    <property type="evidence" value="ECO:0007669"/>
    <property type="project" value="UniProtKB-SubCell"/>
</dbReference>
<accession>A0A7J6ER67</accession>
<name>A0A7J6ER67_CANSA</name>
<reference evidence="13 14" key="1">
    <citation type="journal article" date="2020" name="bioRxiv">
        <title>Sequence and annotation of 42 cannabis genomes reveals extensive copy number variation in cannabinoid synthesis and pathogen resistance genes.</title>
        <authorList>
            <person name="Mckernan K.J."/>
            <person name="Helbert Y."/>
            <person name="Kane L.T."/>
            <person name="Ebling H."/>
            <person name="Zhang L."/>
            <person name="Liu B."/>
            <person name="Eaton Z."/>
            <person name="Mclaughlin S."/>
            <person name="Kingan S."/>
            <person name="Baybayan P."/>
            <person name="Concepcion G."/>
            <person name="Jordan M."/>
            <person name="Riva A."/>
            <person name="Barbazuk W."/>
            <person name="Harkins T."/>
        </authorList>
    </citation>
    <scope>NUCLEOTIDE SEQUENCE [LARGE SCALE GENOMIC DNA]</scope>
    <source>
        <strain evidence="14">cv. Jamaican Lion 4</strain>
        <tissue evidence="13">Leaf</tissue>
    </source>
</reference>
<evidence type="ECO:0000256" key="3">
    <source>
        <dbReference type="ARBA" id="ARBA00022448"/>
    </source>
</evidence>
<evidence type="ECO:0000256" key="7">
    <source>
        <dbReference type="ARBA" id="ARBA00022982"/>
    </source>
</evidence>
<evidence type="ECO:0000256" key="2">
    <source>
        <dbReference type="ARBA" id="ARBA00004141"/>
    </source>
</evidence>
<evidence type="ECO:0000313" key="14">
    <source>
        <dbReference type="Proteomes" id="UP000525078"/>
    </source>
</evidence>
<comment type="subcellular location">
    <subcellularLocation>
        <location evidence="2">Membrane</location>
        <topology evidence="2">Multi-pass membrane protein</topology>
    </subcellularLocation>
</comment>
<comment type="cofactor">
    <cofactor evidence="1">
        <name>heme b</name>
        <dbReference type="ChEBI" id="CHEBI:60344"/>
    </cofactor>
</comment>
<evidence type="ECO:0000313" key="13">
    <source>
        <dbReference type="EMBL" id="KAF4360160.1"/>
    </source>
</evidence>
<protein>
    <recommendedName>
        <fullName evidence="12">Cytochrome b561 domain-containing protein</fullName>
    </recommendedName>
</protein>
<dbReference type="Gene3D" id="1.20.120.1770">
    <property type="match status" value="1"/>
</dbReference>
<evidence type="ECO:0000256" key="8">
    <source>
        <dbReference type="ARBA" id="ARBA00022989"/>
    </source>
</evidence>